<comment type="caution">
    <text evidence="2">The sequence shown here is derived from an EMBL/GenBank/DDBJ whole genome shotgun (WGS) entry which is preliminary data.</text>
</comment>
<evidence type="ECO:0000313" key="2">
    <source>
        <dbReference type="EMBL" id="KAF7554789.1"/>
    </source>
</evidence>
<dbReference type="EMBL" id="JAANBB010000028">
    <property type="protein sequence ID" value="KAF7554789.1"/>
    <property type="molecule type" value="Genomic_DNA"/>
</dbReference>
<dbReference type="AlphaFoldDB" id="A0A9P5LK45"/>
<feature type="compositionally biased region" description="Low complexity" evidence="1">
    <location>
        <begin position="51"/>
        <end position="64"/>
    </location>
</feature>
<feature type="region of interest" description="Disordered" evidence="1">
    <location>
        <begin position="34"/>
        <end position="143"/>
    </location>
</feature>
<feature type="compositionally biased region" description="Basic residues" evidence="1">
    <location>
        <begin position="34"/>
        <end position="49"/>
    </location>
</feature>
<sequence>MTLEGDEMTKDVGDVGLDETRACLHAPGTLYAHSRAKKAASRLGTRRQPHSAAAPSPRFPFARSGLVCQSSGNAKRAARRAQTQERLASADGHDGQSPFWPGARPKRNCTSLASASSGPARWERGPSLDGLRARGPSSASRVA</sequence>
<proteinExistence type="predicted"/>
<protein>
    <submittedName>
        <fullName evidence="2">Uncharacterized protein</fullName>
    </submittedName>
</protein>
<name>A0A9P5LK45_9HYPO</name>
<gene>
    <name evidence="2" type="ORF">G7Z17_g2683</name>
</gene>
<evidence type="ECO:0000313" key="3">
    <source>
        <dbReference type="Proteomes" id="UP000722485"/>
    </source>
</evidence>
<dbReference type="Proteomes" id="UP000722485">
    <property type="component" value="Unassembled WGS sequence"/>
</dbReference>
<evidence type="ECO:0000256" key="1">
    <source>
        <dbReference type="SAM" id="MobiDB-lite"/>
    </source>
</evidence>
<organism evidence="2 3">
    <name type="scientific">Cylindrodendrum hubeiense</name>
    <dbReference type="NCBI Taxonomy" id="595255"/>
    <lineage>
        <taxon>Eukaryota</taxon>
        <taxon>Fungi</taxon>
        <taxon>Dikarya</taxon>
        <taxon>Ascomycota</taxon>
        <taxon>Pezizomycotina</taxon>
        <taxon>Sordariomycetes</taxon>
        <taxon>Hypocreomycetidae</taxon>
        <taxon>Hypocreales</taxon>
        <taxon>Nectriaceae</taxon>
        <taxon>Cylindrodendrum</taxon>
    </lineage>
</organism>
<accession>A0A9P5LK45</accession>
<keyword evidence="3" id="KW-1185">Reference proteome</keyword>
<feature type="compositionally biased region" description="Polar residues" evidence="1">
    <location>
        <begin position="108"/>
        <end position="117"/>
    </location>
</feature>
<reference evidence="2" key="1">
    <citation type="submission" date="2020-03" db="EMBL/GenBank/DDBJ databases">
        <title>Draft Genome Sequence of Cylindrodendrum hubeiense.</title>
        <authorList>
            <person name="Buettner E."/>
            <person name="Kellner H."/>
        </authorList>
    </citation>
    <scope>NUCLEOTIDE SEQUENCE</scope>
    <source>
        <strain evidence="2">IHI 201604</strain>
    </source>
</reference>